<feature type="chain" id="PRO_5016268537" description="Lipoprotein" evidence="1">
    <location>
        <begin position="25"/>
        <end position="357"/>
    </location>
</feature>
<evidence type="ECO:0000313" key="2">
    <source>
        <dbReference type="EMBL" id="PZW23593.1"/>
    </source>
</evidence>
<accession>A0A326UD41</accession>
<evidence type="ECO:0000256" key="1">
    <source>
        <dbReference type="SAM" id="SignalP"/>
    </source>
</evidence>
<feature type="signal peptide" evidence="1">
    <location>
        <begin position="1"/>
        <end position="24"/>
    </location>
</feature>
<protein>
    <recommendedName>
        <fullName evidence="4">Lipoprotein</fullName>
    </recommendedName>
</protein>
<gene>
    <name evidence="2" type="ORF">EI42_04976</name>
</gene>
<dbReference type="AlphaFoldDB" id="A0A326UD41"/>
<name>A0A326UD41_THEHA</name>
<dbReference type="PROSITE" id="PS51257">
    <property type="entry name" value="PROKAR_LIPOPROTEIN"/>
    <property type="match status" value="1"/>
</dbReference>
<keyword evidence="3" id="KW-1185">Reference proteome</keyword>
<dbReference type="EMBL" id="QKUF01000025">
    <property type="protein sequence ID" value="PZW23593.1"/>
    <property type="molecule type" value="Genomic_DNA"/>
</dbReference>
<sequence>MVLFLKRMLLASLLFLLAGCGQTAAPALPTKEKAMKVQIEINASVPNKQPTKLTLQRQDLVHKLYTTISALPVVTDPNRPCTMELGPRYTLIFTEADEKTLIEAEAQRYGCRPVIIQGERQQRDTNPEFWKLLDQVLREAAPPATVQKLALLHNGQTALIDSAQQAQALYDALIKLPPVPEGDPHQPEKQSAYQITFFTAHGTLSGTIDKQYARLEGNEQARGGSYYVNDAFMQQVQDISKSAHYAPGRPDALTVTVSGPEISMRSFIDTQSEDAPIMQQLYTKITRLPQKAASCSTEEEKRQKKLTTTSLHFTQWGLPLLSVEIYEGEHCQQVLPGPGSEVQPDDEFWNLLHKLNR</sequence>
<evidence type="ECO:0008006" key="4">
    <source>
        <dbReference type="Google" id="ProtNLM"/>
    </source>
</evidence>
<organism evidence="2 3">
    <name type="scientific">Thermosporothrix hazakensis</name>
    <dbReference type="NCBI Taxonomy" id="644383"/>
    <lineage>
        <taxon>Bacteria</taxon>
        <taxon>Bacillati</taxon>
        <taxon>Chloroflexota</taxon>
        <taxon>Ktedonobacteria</taxon>
        <taxon>Ktedonobacterales</taxon>
        <taxon>Thermosporotrichaceae</taxon>
        <taxon>Thermosporothrix</taxon>
    </lineage>
</organism>
<reference evidence="2 3" key="1">
    <citation type="submission" date="2018-06" db="EMBL/GenBank/DDBJ databases">
        <title>Genomic Encyclopedia of Archaeal and Bacterial Type Strains, Phase II (KMG-II): from individual species to whole genera.</title>
        <authorList>
            <person name="Goeker M."/>
        </authorList>
    </citation>
    <scope>NUCLEOTIDE SEQUENCE [LARGE SCALE GENOMIC DNA]</scope>
    <source>
        <strain evidence="2 3">ATCC BAA-1881</strain>
    </source>
</reference>
<dbReference type="Proteomes" id="UP000248806">
    <property type="component" value="Unassembled WGS sequence"/>
</dbReference>
<keyword evidence="1" id="KW-0732">Signal</keyword>
<comment type="caution">
    <text evidence="2">The sequence shown here is derived from an EMBL/GenBank/DDBJ whole genome shotgun (WGS) entry which is preliminary data.</text>
</comment>
<proteinExistence type="predicted"/>
<evidence type="ECO:0000313" key="3">
    <source>
        <dbReference type="Proteomes" id="UP000248806"/>
    </source>
</evidence>